<evidence type="ECO:0000256" key="4">
    <source>
        <dbReference type="ARBA" id="ARBA00023163"/>
    </source>
</evidence>
<dbReference type="STRING" id="1290391.M7TZL5"/>
<dbReference type="SMART" id="SM00066">
    <property type="entry name" value="GAL4"/>
    <property type="match status" value="1"/>
</dbReference>
<dbReference type="Proteomes" id="UP000012045">
    <property type="component" value="Unassembled WGS sequence"/>
</dbReference>
<organism evidence="8 9">
    <name type="scientific">Botryotinia fuckeliana (strain BcDW1)</name>
    <name type="common">Noble rot fungus</name>
    <name type="synonym">Botrytis cinerea</name>
    <dbReference type="NCBI Taxonomy" id="1290391"/>
    <lineage>
        <taxon>Eukaryota</taxon>
        <taxon>Fungi</taxon>
        <taxon>Dikarya</taxon>
        <taxon>Ascomycota</taxon>
        <taxon>Pezizomycotina</taxon>
        <taxon>Leotiomycetes</taxon>
        <taxon>Helotiales</taxon>
        <taxon>Sclerotiniaceae</taxon>
        <taxon>Botrytis</taxon>
    </lineage>
</organism>
<name>M7TZL5_BOTF1</name>
<proteinExistence type="predicted"/>
<dbReference type="InterPro" id="IPR036864">
    <property type="entry name" value="Zn2-C6_fun-type_DNA-bd_sf"/>
</dbReference>
<evidence type="ECO:0000259" key="7">
    <source>
        <dbReference type="PROSITE" id="PS50048"/>
    </source>
</evidence>
<dbReference type="Pfam" id="PF00172">
    <property type="entry name" value="Zn_clus"/>
    <property type="match status" value="1"/>
</dbReference>
<evidence type="ECO:0000313" key="9">
    <source>
        <dbReference type="Proteomes" id="UP000012045"/>
    </source>
</evidence>
<feature type="domain" description="Zn(2)-C6 fungal-type" evidence="7">
    <location>
        <begin position="9"/>
        <end position="39"/>
    </location>
</feature>
<dbReference type="PANTHER" id="PTHR47660">
    <property type="entry name" value="TRANSCRIPTION FACTOR WITH C2H2 AND ZN(2)-CYS(6) DNA BINDING DOMAIN (EUROFUNG)-RELATED-RELATED"/>
    <property type="match status" value="1"/>
</dbReference>
<evidence type="ECO:0000256" key="3">
    <source>
        <dbReference type="ARBA" id="ARBA00023015"/>
    </source>
</evidence>
<dbReference type="EMBL" id="KB707849">
    <property type="protein sequence ID" value="EMR86719.1"/>
    <property type="molecule type" value="Genomic_DNA"/>
</dbReference>
<dbReference type="PROSITE" id="PS50048">
    <property type="entry name" value="ZN2_CY6_FUNGAL_2"/>
    <property type="match status" value="1"/>
</dbReference>
<evidence type="ECO:0000256" key="2">
    <source>
        <dbReference type="ARBA" id="ARBA00022833"/>
    </source>
</evidence>
<dbReference type="InterPro" id="IPR001138">
    <property type="entry name" value="Zn2Cys6_DnaBD"/>
</dbReference>
<accession>M7TZL5</accession>
<keyword evidence="2" id="KW-0862">Zinc</keyword>
<dbReference type="CDD" id="cd00067">
    <property type="entry name" value="GAL4"/>
    <property type="match status" value="1"/>
</dbReference>
<gene>
    <name evidence="8" type="ORF">BcDW1_4628</name>
</gene>
<dbReference type="Gene3D" id="4.10.240.10">
    <property type="entry name" value="Zn(2)-C6 fungal-type DNA-binding domain"/>
    <property type="match status" value="1"/>
</dbReference>
<dbReference type="PANTHER" id="PTHR47660:SF3">
    <property type="entry name" value="FINGER DOMAIN PROTEIN, PUTATIVE (AFU_ORTHOLOGUE AFUA_4G03310)-RELATED"/>
    <property type="match status" value="1"/>
</dbReference>
<dbReference type="SUPFAM" id="SSF57701">
    <property type="entry name" value="Zn2/Cys6 DNA-binding domain"/>
    <property type="match status" value="1"/>
</dbReference>
<evidence type="ECO:0000256" key="6">
    <source>
        <dbReference type="SAM" id="MobiDB-lite"/>
    </source>
</evidence>
<reference evidence="9" key="1">
    <citation type="journal article" date="2013" name="Genome Announc.">
        <title>Draft genome sequence of Botrytis cinerea BcDW1, inoculum for noble rot of grape berries.</title>
        <authorList>
            <person name="Blanco-Ulate B."/>
            <person name="Allen G."/>
            <person name="Powell A.L."/>
            <person name="Cantu D."/>
        </authorList>
    </citation>
    <scope>NUCLEOTIDE SEQUENCE [LARGE SCALE GENOMIC DNA]</scope>
    <source>
        <strain evidence="9">BcDW1</strain>
    </source>
</reference>
<evidence type="ECO:0000256" key="1">
    <source>
        <dbReference type="ARBA" id="ARBA00022723"/>
    </source>
</evidence>
<feature type="region of interest" description="Disordered" evidence="6">
    <location>
        <begin position="42"/>
        <end position="72"/>
    </location>
</feature>
<keyword evidence="3" id="KW-0805">Transcription regulation</keyword>
<dbReference type="GO" id="GO:0000981">
    <property type="term" value="F:DNA-binding transcription factor activity, RNA polymerase II-specific"/>
    <property type="evidence" value="ECO:0007669"/>
    <property type="project" value="InterPro"/>
</dbReference>
<dbReference type="AlphaFoldDB" id="M7TZL5"/>
<dbReference type="HOGENOM" id="CLU_024655_2_1_1"/>
<keyword evidence="1" id="KW-0479">Metal-binding</keyword>
<evidence type="ECO:0000256" key="5">
    <source>
        <dbReference type="ARBA" id="ARBA00023242"/>
    </source>
</evidence>
<sequence length="415" mass="47104">MSSTSRHKSCLGCIQTKRKCDRAWPRCQRCVTRRTECRYIGRNRPQLQQSPDSDVDQPAPTPEHLGEQSSSNWRLEQYHAEPTLLLTPCWDGALFEFPYHFSLAGQGDFIFNSIQDEVPQPASSNTDPDIVRAVTSDSKLQARVEFVAKRLTRIPRTFAQHGHTMFIHQIQFQQSCSPALQDAMSACALYCMKSAANQALVFRNLENKCQQLIASTNMLLASRTDLLAALQALLLYQLMRLFDGDIRLRAHAEVDESVAILWASQLNALTFNAEDTPMAAPGSIDTSIVTVDRRSDWQSWLVNESIRRTVITAFMLKGVYSFLKLGYDTPVDLDMCFTAQAALWNAQSAIDWCRAREETEQLEIRVKHWDEAIAKAKPVDLEEFGVLIMTMIWGREATRKWLGDDITLKYGLEMA</sequence>
<dbReference type="GO" id="GO:0008270">
    <property type="term" value="F:zinc ion binding"/>
    <property type="evidence" value="ECO:0007669"/>
    <property type="project" value="InterPro"/>
</dbReference>
<keyword evidence="4" id="KW-0804">Transcription</keyword>
<dbReference type="OrthoDB" id="4216928at2759"/>
<keyword evidence="5" id="KW-0539">Nucleus</keyword>
<evidence type="ECO:0000313" key="8">
    <source>
        <dbReference type="EMBL" id="EMR86719.1"/>
    </source>
</evidence>
<protein>
    <submittedName>
        <fullName evidence="8">Putative transcription factor cys6 protein</fullName>
    </submittedName>
</protein>